<sequence>MRSLDEPADALIGLGHLRKQFFTKTFRITENLPIPTTDKEFKQLRTLILNSRSDPHSVVDELLMERRSAAKATVS</sequence>
<name>A0A0G2HM89_9SYNE</name>
<evidence type="ECO:0000313" key="2">
    <source>
        <dbReference type="Proteomes" id="UP000035067"/>
    </source>
</evidence>
<protein>
    <submittedName>
        <fullName evidence="1">Uncharacterized protein</fullName>
    </submittedName>
</protein>
<accession>A0A0G2HM89</accession>
<evidence type="ECO:0000313" key="1">
    <source>
        <dbReference type="EMBL" id="KKZ12999.1"/>
    </source>
</evidence>
<comment type="caution">
    <text evidence="1">The sequence shown here is derived from an EMBL/GenBank/DDBJ whole genome shotgun (WGS) entry which is preliminary data.</text>
</comment>
<organism evidence="1 2">
    <name type="scientific">Candidatus Synechococcus spongiarum SP3</name>
    <dbReference type="NCBI Taxonomy" id="1604020"/>
    <lineage>
        <taxon>Bacteria</taxon>
        <taxon>Bacillati</taxon>
        <taxon>Cyanobacteriota</taxon>
        <taxon>Cyanophyceae</taxon>
        <taxon>Synechococcales</taxon>
        <taxon>Synechococcaceae</taxon>
        <taxon>Synechococcus</taxon>
    </lineage>
</organism>
<dbReference type="AlphaFoldDB" id="A0A0G2HM89"/>
<dbReference type="PATRIC" id="fig|1604020.3.peg.1972"/>
<gene>
    <name evidence="1" type="ORF">TE42_02285</name>
</gene>
<proteinExistence type="predicted"/>
<dbReference type="Proteomes" id="UP000035067">
    <property type="component" value="Unassembled WGS sequence"/>
</dbReference>
<reference evidence="1 2" key="1">
    <citation type="submission" date="2015-01" db="EMBL/GenBank/DDBJ databases">
        <title>Lifestyle Evolution in Cyanobacterial Symbionts of Sponges.</title>
        <authorList>
            <person name="Burgsdorf I."/>
            <person name="Slaby B.M."/>
            <person name="Handley K.M."/>
            <person name="Haber M."/>
            <person name="Blom J."/>
            <person name="Marshall C.W."/>
            <person name="Gilbert J.A."/>
            <person name="Hentschel U."/>
            <person name="Steindler L."/>
        </authorList>
    </citation>
    <scope>NUCLEOTIDE SEQUENCE [LARGE SCALE GENOMIC DNA]</scope>
    <source>
        <strain evidence="1">SP3</strain>
    </source>
</reference>
<dbReference type="EMBL" id="JXQG01000007">
    <property type="protein sequence ID" value="KKZ12999.1"/>
    <property type="molecule type" value="Genomic_DNA"/>
</dbReference>